<dbReference type="AlphaFoldDB" id="A0A081D158"/>
<dbReference type="SUPFAM" id="SSF53383">
    <property type="entry name" value="PLP-dependent transferases"/>
    <property type="match status" value="1"/>
</dbReference>
<evidence type="ECO:0000259" key="6">
    <source>
        <dbReference type="Pfam" id="PF00155"/>
    </source>
</evidence>
<dbReference type="NCBIfam" id="TIGR04350">
    <property type="entry name" value="C_S_lyase_PatB"/>
    <property type="match status" value="1"/>
</dbReference>
<dbReference type="GO" id="GO:0047804">
    <property type="term" value="F:cysteine-S-conjugate beta-lyase activity"/>
    <property type="evidence" value="ECO:0007669"/>
    <property type="project" value="UniProtKB-EC"/>
</dbReference>
<keyword evidence="4" id="KW-0456">Lyase</keyword>
<sequence>MVDFDKVVERRGTGSSKWSKYGPDILPMWVADMDFPSAPEIVDAIKSRLEHPCLGYGVARDELRACIVADLQTKYDWTITPEDIVFLPGVEPGFNMALKALLSPGDGVLVQTPVYRPILNAPGHWDMKRIDAPLVATNGGYKIDLDDFSAKLKQSKALLFCNPQNPTGKAFTCGEVEAIAGLCESNDTLIISDEIHCDLLLDGRKHVPIASLSSDAASRTITLMSAAKTYNIAGLKTAFAIVQNRDMREKYVQSRLGMVDSVNILGLEATLAAYSHADVWKTEMLAYIESNRDFLSQEIAIRFPQIKMIKPEATFLAWLDCSALNLPTDPQSFYLKHGKIGFSAGSEFGANVSNHLRVNFGCPRTLLEEAINRMARASAAQAKEDDARSKGKAVG</sequence>
<dbReference type="InterPro" id="IPR015422">
    <property type="entry name" value="PyrdxlP-dep_Trfase_small"/>
</dbReference>
<dbReference type="GO" id="GO:0008483">
    <property type="term" value="F:transaminase activity"/>
    <property type="evidence" value="ECO:0007669"/>
    <property type="project" value="UniProtKB-KW"/>
</dbReference>
<dbReference type="Proteomes" id="UP000028701">
    <property type="component" value="Unassembled WGS sequence"/>
</dbReference>
<dbReference type="InterPro" id="IPR027619">
    <property type="entry name" value="C-S_lyase_PatB-like"/>
</dbReference>
<dbReference type="PANTHER" id="PTHR43525">
    <property type="entry name" value="PROTEIN MALY"/>
    <property type="match status" value="1"/>
</dbReference>
<reference evidence="7 8" key="1">
    <citation type="submission" date="2014-08" db="EMBL/GenBank/DDBJ databases">
        <title>Whole genome shotgun sequence of Rhizobium rubi NBRC 13261.</title>
        <authorList>
            <person name="Katano-Makiyama Y."/>
            <person name="Hosoyama A."/>
            <person name="Hashimoto M."/>
            <person name="Hosoyama Y."/>
            <person name="Noguchi M."/>
            <person name="Tsuchikane K."/>
            <person name="Uohara A."/>
            <person name="Ohji S."/>
            <person name="Ichikawa N."/>
            <person name="Kimura A."/>
            <person name="Yamazoe A."/>
            <person name="Fujita N."/>
        </authorList>
    </citation>
    <scope>NUCLEOTIDE SEQUENCE [LARGE SCALE GENOMIC DNA]</scope>
    <source>
        <strain evidence="7 8">NBRC 13261</strain>
    </source>
</reference>
<dbReference type="EMBL" id="BBJU01000027">
    <property type="protein sequence ID" value="GAK72654.1"/>
    <property type="molecule type" value="Genomic_DNA"/>
</dbReference>
<keyword evidence="3" id="KW-0663">Pyridoxal phosphate</keyword>
<dbReference type="Pfam" id="PF00155">
    <property type="entry name" value="Aminotran_1_2"/>
    <property type="match status" value="1"/>
</dbReference>
<evidence type="ECO:0000256" key="4">
    <source>
        <dbReference type="ARBA" id="ARBA00023239"/>
    </source>
</evidence>
<dbReference type="eggNOG" id="COG1168">
    <property type="taxonomic scope" value="Bacteria"/>
</dbReference>
<evidence type="ECO:0000256" key="2">
    <source>
        <dbReference type="ARBA" id="ARBA00012224"/>
    </source>
</evidence>
<dbReference type="InterPro" id="IPR004839">
    <property type="entry name" value="Aminotransferase_I/II_large"/>
</dbReference>
<proteinExistence type="inferred from homology"/>
<dbReference type="CDD" id="cd00609">
    <property type="entry name" value="AAT_like"/>
    <property type="match status" value="1"/>
</dbReference>
<dbReference type="InterPro" id="IPR015421">
    <property type="entry name" value="PyrdxlP-dep_Trfase_major"/>
</dbReference>
<dbReference type="InterPro" id="IPR015424">
    <property type="entry name" value="PyrdxlP-dep_Trfase"/>
</dbReference>
<accession>A0A081D158</accession>
<evidence type="ECO:0000256" key="3">
    <source>
        <dbReference type="ARBA" id="ARBA00022898"/>
    </source>
</evidence>
<organism evidence="7 8">
    <name type="scientific">Agrobacterium rubi TR3 = NBRC 13261</name>
    <dbReference type="NCBI Taxonomy" id="1368415"/>
    <lineage>
        <taxon>Bacteria</taxon>
        <taxon>Pseudomonadati</taxon>
        <taxon>Pseudomonadota</taxon>
        <taxon>Alphaproteobacteria</taxon>
        <taxon>Hyphomicrobiales</taxon>
        <taxon>Rhizobiaceae</taxon>
        <taxon>Rhizobium/Agrobacterium group</taxon>
        <taxon>Agrobacterium</taxon>
    </lineage>
</organism>
<keyword evidence="7" id="KW-0032">Aminotransferase</keyword>
<evidence type="ECO:0000313" key="8">
    <source>
        <dbReference type="Proteomes" id="UP000028701"/>
    </source>
</evidence>
<evidence type="ECO:0000256" key="1">
    <source>
        <dbReference type="ARBA" id="ARBA00001933"/>
    </source>
</evidence>
<gene>
    <name evidence="7" type="ORF">RRU01S_27_00420</name>
</gene>
<dbReference type="GO" id="GO:0030170">
    <property type="term" value="F:pyridoxal phosphate binding"/>
    <property type="evidence" value="ECO:0007669"/>
    <property type="project" value="InterPro"/>
</dbReference>
<dbReference type="RefSeq" id="WP_045232093.1">
    <property type="nucleotide sequence ID" value="NZ_BBJU01000027.1"/>
</dbReference>
<keyword evidence="7" id="KW-0808">Transferase</keyword>
<evidence type="ECO:0000313" key="7">
    <source>
        <dbReference type="EMBL" id="GAK72654.1"/>
    </source>
</evidence>
<comment type="caution">
    <text evidence="7">The sequence shown here is derived from an EMBL/GenBank/DDBJ whole genome shotgun (WGS) entry which is preliminary data.</text>
</comment>
<dbReference type="PANTHER" id="PTHR43525:SF1">
    <property type="entry name" value="PROTEIN MALY"/>
    <property type="match status" value="1"/>
</dbReference>
<name>A0A081D158_9HYPH</name>
<protein>
    <recommendedName>
        <fullName evidence="2">cysteine-S-conjugate beta-lyase</fullName>
        <ecNumber evidence="2">4.4.1.13</ecNumber>
    </recommendedName>
</protein>
<evidence type="ECO:0000256" key="5">
    <source>
        <dbReference type="ARBA" id="ARBA00037974"/>
    </source>
</evidence>
<dbReference type="EC" id="4.4.1.13" evidence="2"/>
<dbReference type="InterPro" id="IPR051798">
    <property type="entry name" value="Class-II_PLP-Dep_Aminotrans"/>
</dbReference>
<feature type="domain" description="Aminotransferase class I/classII large" evidence="6">
    <location>
        <begin position="32"/>
        <end position="373"/>
    </location>
</feature>
<dbReference type="Gene3D" id="3.40.640.10">
    <property type="entry name" value="Type I PLP-dependent aspartate aminotransferase-like (Major domain)"/>
    <property type="match status" value="1"/>
</dbReference>
<dbReference type="Gene3D" id="3.90.1150.10">
    <property type="entry name" value="Aspartate Aminotransferase, domain 1"/>
    <property type="match status" value="1"/>
</dbReference>
<dbReference type="OrthoDB" id="3224382at2"/>
<comment type="similarity">
    <text evidence="5">Belongs to the class-II pyridoxal-phosphate-dependent aminotransferase family. MalY/PatB cystathionine beta-lyase subfamily.</text>
</comment>
<comment type="cofactor">
    <cofactor evidence="1">
        <name>pyridoxal 5'-phosphate</name>
        <dbReference type="ChEBI" id="CHEBI:597326"/>
    </cofactor>
</comment>